<dbReference type="Proteomes" id="UP000439022">
    <property type="component" value="Unassembled WGS sequence"/>
</dbReference>
<dbReference type="InterPro" id="IPR003356">
    <property type="entry name" value="DNA_methylase_A-5"/>
</dbReference>
<proteinExistence type="predicted"/>
<evidence type="ECO:0000256" key="5">
    <source>
        <dbReference type="ARBA" id="ARBA00022747"/>
    </source>
</evidence>
<gene>
    <name evidence="9" type="ORF">GJR96_06470</name>
</gene>
<dbReference type="EC" id="2.1.1.72" evidence="1"/>
<evidence type="ECO:0000313" key="10">
    <source>
        <dbReference type="Proteomes" id="UP000439022"/>
    </source>
</evidence>
<organism evidence="9 10">
    <name type="scientific">Haloferax litoreum</name>
    <dbReference type="NCBI Taxonomy" id="2666140"/>
    <lineage>
        <taxon>Archaea</taxon>
        <taxon>Methanobacteriati</taxon>
        <taxon>Methanobacteriota</taxon>
        <taxon>Stenosarchaea group</taxon>
        <taxon>Halobacteria</taxon>
        <taxon>Halobacteriales</taxon>
        <taxon>Haloferacaceae</taxon>
        <taxon>Haloferax</taxon>
    </lineage>
</organism>
<keyword evidence="5" id="KW-0680">Restriction system</keyword>
<evidence type="ECO:0000256" key="2">
    <source>
        <dbReference type="ARBA" id="ARBA00022603"/>
    </source>
</evidence>
<evidence type="ECO:0000256" key="3">
    <source>
        <dbReference type="ARBA" id="ARBA00022679"/>
    </source>
</evidence>
<accession>A0A6A8GEN0</accession>
<dbReference type="InterPro" id="IPR011639">
    <property type="entry name" value="MethylTrfase_TaqI-like_dom"/>
</dbReference>
<dbReference type="SUPFAM" id="SSF53335">
    <property type="entry name" value="S-adenosyl-L-methionine-dependent methyltransferases"/>
    <property type="match status" value="1"/>
</dbReference>
<dbReference type="Gene3D" id="3.40.50.150">
    <property type="entry name" value="Vaccinia Virus protein VP39"/>
    <property type="match status" value="1"/>
</dbReference>
<dbReference type="PRINTS" id="PR00507">
    <property type="entry name" value="N12N6MTFRASE"/>
</dbReference>
<dbReference type="PANTHER" id="PTHR33841">
    <property type="entry name" value="DNA METHYLTRANSFERASE YEEA-RELATED"/>
    <property type="match status" value="1"/>
</dbReference>
<sequence length="1047" mass="116545">MSDTFFQRFDEWVAAFDDVEFVEGETDEHHTESVVTLLTKLVFVQTLADYGVIEADWLQKTWTEHERGHGHDSRHAMLDSFFTDVSEHVTAYCDVDLFTRDVYPTVEQSEPDAETVAGNVAAVVGVAADDSQDEKTGVADVDFAQLDEDVFGRIYETYLADGRTGRGIYYTPGYVSRSLVTDTVGVELETVAARFEHAVETGRWDAAAAAATEFTEFTVLDPACGTGSFLVAAFDAIRDEYDRLFECLDAARHPRRQSEGEETGENPSEGEIERIETLLRTLGYTEDERGELRLREREFAATLVLRHVHAVDLDSKALEIAKLNVWLAAVGRDPEFDCGVETRRHSETTESGETSVGGCDWPEFEMNFGCGDSLVGLPDERVQDVLHAQYDAEMRAISHARVAALDDPRERESLRRAVDVLRQIRPELDAVFEASVEDSQATVALLDETTPFHWPLQFWHVYRDSGGFDCIVGNPPWVTHGSEHVTRFLTERYEYQSGQPDLYRYFLERSFTATNGCVGMVTPNTWLSIPGARNLRRVLLRSARLTTIAFVPDSAFTDVGQNSIAVVVDKQGPPTVVESSDDDFDRGGITVGELTTDGEFQPVRTVPPSSIEPPAYHVNPYVGAEEYAITAKMTANATTLADIADLTVGYQLYHRSIHTPAEIENEVFHSDENEHDAHVPDTRAASLGRFHLDSSPTQYVDTSAEFFRIPPKRFLDGEKVLLREVPSKRETGLIGARSTTTRLFPKSVISVVLTDDDYDYQHLLGVLNSRVAYLQSLVTGEKMGQHLFPRVSLTQLRGLAIEGTTELTPLVERLEVLSARRFHFRRAWERRVEAQTTADRTLASILGVDHSADDTEERSEAWVVDCSIDPDGDSDVLEREYSAFEFVGDTERPSGVLYGIDDGVETALLSVGFRTREQLQLVSLSVAALLDSRVNVDHLRHVLEKTVVCGTGEASVEPVVRLIREVQREVSDVVGSDADSDTPPTDIVRIEAALSDAQMELDAAVFDLYGLTPAEARAVLDVLDVREMVAEETISRLSRLQTAARDE</sequence>
<dbReference type="Pfam" id="PF02384">
    <property type="entry name" value="N6_Mtase"/>
    <property type="match status" value="1"/>
</dbReference>
<name>A0A6A8GEN0_9EURY</name>
<evidence type="ECO:0000256" key="1">
    <source>
        <dbReference type="ARBA" id="ARBA00011900"/>
    </source>
</evidence>
<dbReference type="PANTHER" id="PTHR33841:SF1">
    <property type="entry name" value="DNA METHYLTRANSFERASE A"/>
    <property type="match status" value="1"/>
</dbReference>
<dbReference type="InterPro" id="IPR050953">
    <property type="entry name" value="N4_N6_ade-DNA_methylase"/>
</dbReference>
<keyword evidence="10" id="KW-1185">Reference proteome</keyword>
<keyword evidence="3" id="KW-0808">Transferase</keyword>
<evidence type="ECO:0000256" key="4">
    <source>
        <dbReference type="ARBA" id="ARBA00022691"/>
    </source>
</evidence>
<dbReference type="InterPro" id="IPR029063">
    <property type="entry name" value="SAM-dependent_MTases_sf"/>
</dbReference>
<keyword evidence="4" id="KW-0949">S-adenosyl-L-methionine</keyword>
<reference evidence="9 10" key="1">
    <citation type="submission" date="2019-11" db="EMBL/GenBank/DDBJ databases">
        <title>Whole genome sequence of Haloferax sp. MBLA0076.</title>
        <authorList>
            <person name="Seo M.-J."/>
            <person name="Cho E.-S."/>
        </authorList>
    </citation>
    <scope>NUCLEOTIDE SEQUENCE [LARGE SCALE GENOMIC DNA]</scope>
    <source>
        <strain evidence="9 10">MBLA0076</strain>
    </source>
</reference>
<protein>
    <recommendedName>
        <fullName evidence="1">site-specific DNA-methyltransferase (adenine-specific)</fullName>
        <ecNumber evidence="1">2.1.1.72</ecNumber>
    </recommendedName>
</protein>
<dbReference type="GO" id="GO:0009007">
    <property type="term" value="F:site-specific DNA-methyltransferase (adenine-specific) activity"/>
    <property type="evidence" value="ECO:0007669"/>
    <property type="project" value="UniProtKB-EC"/>
</dbReference>
<evidence type="ECO:0000256" key="6">
    <source>
        <dbReference type="ARBA" id="ARBA00047942"/>
    </source>
</evidence>
<evidence type="ECO:0000259" key="8">
    <source>
        <dbReference type="Pfam" id="PF07669"/>
    </source>
</evidence>
<dbReference type="GO" id="GO:0008170">
    <property type="term" value="F:N-methyltransferase activity"/>
    <property type="evidence" value="ECO:0007669"/>
    <property type="project" value="InterPro"/>
</dbReference>
<dbReference type="EMBL" id="WKJO01000001">
    <property type="protein sequence ID" value="MRX21598.1"/>
    <property type="molecule type" value="Genomic_DNA"/>
</dbReference>
<dbReference type="GO" id="GO:0032259">
    <property type="term" value="P:methylation"/>
    <property type="evidence" value="ECO:0007669"/>
    <property type="project" value="UniProtKB-KW"/>
</dbReference>
<feature type="domain" description="DNA methylase adenine-specific" evidence="7">
    <location>
        <begin position="147"/>
        <end position="241"/>
    </location>
</feature>
<comment type="caution">
    <text evidence="9">The sequence shown here is derived from an EMBL/GenBank/DDBJ whole genome shotgun (WGS) entry which is preliminary data.</text>
</comment>
<dbReference type="GO" id="GO:0003677">
    <property type="term" value="F:DNA binding"/>
    <property type="evidence" value="ECO:0007669"/>
    <property type="project" value="InterPro"/>
</dbReference>
<keyword evidence="2 9" id="KW-0489">Methyltransferase</keyword>
<dbReference type="RefSeq" id="WP_151162187.1">
    <property type="nucleotide sequence ID" value="NZ_WKJO01000001.1"/>
</dbReference>
<evidence type="ECO:0000259" key="7">
    <source>
        <dbReference type="Pfam" id="PF02384"/>
    </source>
</evidence>
<dbReference type="AlphaFoldDB" id="A0A6A8GEN0"/>
<dbReference type="GO" id="GO:0009307">
    <property type="term" value="P:DNA restriction-modification system"/>
    <property type="evidence" value="ECO:0007669"/>
    <property type="project" value="UniProtKB-KW"/>
</dbReference>
<dbReference type="InterPro" id="IPR002052">
    <property type="entry name" value="DNA_methylase_N6_adenine_CS"/>
</dbReference>
<feature type="domain" description="Type II methyltransferase M.TaqI-like" evidence="8">
    <location>
        <begin position="307"/>
        <end position="550"/>
    </location>
</feature>
<dbReference type="Pfam" id="PF07669">
    <property type="entry name" value="Eco57I"/>
    <property type="match status" value="1"/>
</dbReference>
<evidence type="ECO:0000313" key="9">
    <source>
        <dbReference type="EMBL" id="MRX21598.1"/>
    </source>
</evidence>
<comment type="catalytic activity">
    <reaction evidence="6">
        <text>a 2'-deoxyadenosine in DNA + S-adenosyl-L-methionine = an N(6)-methyl-2'-deoxyadenosine in DNA + S-adenosyl-L-homocysteine + H(+)</text>
        <dbReference type="Rhea" id="RHEA:15197"/>
        <dbReference type="Rhea" id="RHEA-COMP:12418"/>
        <dbReference type="Rhea" id="RHEA-COMP:12419"/>
        <dbReference type="ChEBI" id="CHEBI:15378"/>
        <dbReference type="ChEBI" id="CHEBI:57856"/>
        <dbReference type="ChEBI" id="CHEBI:59789"/>
        <dbReference type="ChEBI" id="CHEBI:90615"/>
        <dbReference type="ChEBI" id="CHEBI:90616"/>
        <dbReference type="EC" id="2.1.1.72"/>
    </reaction>
</comment>
<dbReference type="PROSITE" id="PS00092">
    <property type="entry name" value="N6_MTASE"/>
    <property type="match status" value="1"/>
</dbReference>